<feature type="domain" description="BTB" evidence="1">
    <location>
        <begin position="5"/>
        <end position="108"/>
    </location>
</feature>
<evidence type="ECO:0000313" key="2">
    <source>
        <dbReference type="EMBL" id="EPB91713.1"/>
    </source>
</evidence>
<dbReference type="InterPro" id="IPR003131">
    <property type="entry name" value="T1-type_BTB"/>
</dbReference>
<dbReference type="Proteomes" id="UP000014254">
    <property type="component" value="Unassembled WGS sequence"/>
</dbReference>
<dbReference type="AlphaFoldDB" id="S2K8H5"/>
<dbReference type="SUPFAM" id="SSF54695">
    <property type="entry name" value="POZ domain"/>
    <property type="match status" value="2"/>
</dbReference>
<name>S2K8H5_MUCC1</name>
<dbReference type="Gene3D" id="3.30.710.10">
    <property type="entry name" value="Potassium Channel Kv1.1, Chain A"/>
    <property type="match status" value="2"/>
</dbReference>
<keyword evidence="3" id="KW-1185">Reference proteome</keyword>
<dbReference type="Pfam" id="PF02214">
    <property type="entry name" value="BTB_2"/>
    <property type="match status" value="2"/>
</dbReference>
<dbReference type="InterPro" id="IPR000210">
    <property type="entry name" value="BTB/POZ_dom"/>
</dbReference>
<proteinExistence type="predicted"/>
<dbReference type="OrthoDB" id="2414723at2759"/>
<protein>
    <recommendedName>
        <fullName evidence="1">BTB domain-containing protein</fullName>
    </recommendedName>
</protein>
<reference evidence="3" key="1">
    <citation type="submission" date="2013-05" db="EMBL/GenBank/DDBJ databases">
        <title>The Genome sequence of Mucor circinelloides f. circinelloides 1006PhL.</title>
        <authorList>
            <consortium name="The Broad Institute Genomics Platform"/>
            <person name="Cuomo C."/>
            <person name="Earl A."/>
            <person name="Findley K."/>
            <person name="Lee S.C."/>
            <person name="Walker B."/>
            <person name="Young S."/>
            <person name="Zeng Q."/>
            <person name="Gargeya S."/>
            <person name="Fitzgerald M."/>
            <person name="Haas B."/>
            <person name="Abouelleil A."/>
            <person name="Allen A.W."/>
            <person name="Alvarado L."/>
            <person name="Arachchi H.M."/>
            <person name="Berlin A.M."/>
            <person name="Chapman S.B."/>
            <person name="Gainer-Dewar J."/>
            <person name="Goldberg J."/>
            <person name="Griggs A."/>
            <person name="Gujja S."/>
            <person name="Hansen M."/>
            <person name="Howarth C."/>
            <person name="Imamovic A."/>
            <person name="Ireland A."/>
            <person name="Larimer J."/>
            <person name="McCowan C."/>
            <person name="Murphy C."/>
            <person name="Pearson M."/>
            <person name="Poon T.W."/>
            <person name="Priest M."/>
            <person name="Roberts A."/>
            <person name="Saif S."/>
            <person name="Shea T."/>
            <person name="Sisk P."/>
            <person name="Sykes S."/>
            <person name="Wortman J."/>
            <person name="Nusbaum C."/>
            <person name="Birren B."/>
        </authorList>
    </citation>
    <scope>NUCLEOTIDE SEQUENCE [LARGE SCALE GENOMIC DNA]</scope>
    <source>
        <strain evidence="3">1006PhL</strain>
    </source>
</reference>
<gene>
    <name evidence="2" type="ORF">HMPREF1544_01424</name>
</gene>
<organism evidence="2 3">
    <name type="scientific">Mucor circinelloides f. circinelloides (strain 1006PhL)</name>
    <name type="common">Mucormycosis agent</name>
    <name type="synonym">Calyptromyces circinelloides</name>
    <dbReference type="NCBI Taxonomy" id="1220926"/>
    <lineage>
        <taxon>Eukaryota</taxon>
        <taxon>Fungi</taxon>
        <taxon>Fungi incertae sedis</taxon>
        <taxon>Mucoromycota</taxon>
        <taxon>Mucoromycotina</taxon>
        <taxon>Mucoromycetes</taxon>
        <taxon>Mucorales</taxon>
        <taxon>Mucorineae</taxon>
        <taxon>Mucoraceae</taxon>
        <taxon>Mucor</taxon>
    </lineage>
</organism>
<accession>S2K8H5</accession>
<dbReference type="PANTHER" id="PTHR11145">
    <property type="entry name" value="BTB/POZ DOMAIN-CONTAINING ADAPTER FOR CUL3-MEDIATED RHOA DEGRADATION PROTEIN FAMILY MEMBER"/>
    <property type="match status" value="1"/>
</dbReference>
<dbReference type="InterPro" id="IPR045068">
    <property type="entry name" value="BACURD1-3"/>
</dbReference>
<dbReference type="GO" id="GO:0051260">
    <property type="term" value="P:protein homooligomerization"/>
    <property type="evidence" value="ECO:0007669"/>
    <property type="project" value="InterPro"/>
</dbReference>
<dbReference type="SMART" id="SM00225">
    <property type="entry name" value="BTB"/>
    <property type="match status" value="2"/>
</dbReference>
<evidence type="ECO:0000313" key="3">
    <source>
        <dbReference type="Proteomes" id="UP000014254"/>
    </source>
</evidence>
<dbReference type="VEuPathDB" id="FungiDB:HMPREF1544_01424"/>
<dbReference type="EMBL" id="KE123906">
    <property type="protein sequence ID" value="EPB91713.1"/>
    <property type="molecule type" value="Genomic_DNA"/>
</dbReference>
<dbReference type="STRING" id="1220926.S2K8H5"/>
<feature type="domain" description="BTB" evidence="1">
    <location>
        <begin position="134"/>
        <end position="235"/>
    </location>
</feature>
<dbReference type="PANTHER" id="PTHR11145:SF8">
    <property type="entry name" value="RE57120P"/>
    <property type="match status" value="1"/>
</dbReference>
<evidence type="ECO:0000259" key="1">
    <source>
        <dbReference type="SMART" id="SM00225"/>
    </source>
</evidence>
<dbReference type="InParanoid" id="S2K8H5"/>
<sequence>MDDFKVIKLNVGGEKHTTYCDTLKPLAYFQNLILHGYAEGATITGDGDDKEYFIDRDGKAFGDIMHYLRTYDIREKDLEQLRVLENEAVFFKFNDMIVRINQTISKIKNNETYVVKQLDDMFKGMELGKINPYKDQTSIVATYKHPTNTSNQTLSVSIFFQNLLNGVMNNKTTTGDGSIFIDRDGRLFRDVLLYLRTSMIFTKDRDKLHSLLLEAQFYQIGELESQLVTLLDETAQQETAQPAIIWKKMDEINSSLGSTTFLLTEKTKDAEKSYQILDIVKIQQPNDFCSMHRVYSCPNCSGVKFVLISRDL</sequence>
<dbReference type="InterPro" id="IPR011333">
    <property type="entry name" value="SKP1/BTB/POZ_sf"/>
</dbReference>